<dbReference type="Proteomes" id="UP001562354">
    <property type="component" value="Unassembled WGS sequence"/>
</dbReference>
<dbReference type="EMBL" id="JBFMKM010000009">
    <property type="protein sequence ID" value="KAL1304031.1"/>
    <property type="molecule type" value="Genomic_DNA"/>
</dbReference>
<organism evidence="2 3">
    <name type="scientific">Neodothiora populina</name>
    <dbReference type="NCBI Taxonomy" id="2781224"/>
    <lineage>
        <taxon>Eukaryota</taxon>
        <taxon>Fungi</taxon>
        <taxon>Dikarya</taxon>
        <taxon>Ascomycota</taxon>
        <taxon>Pezizomycotina</taxon>
        <taxon>Dothideomycetes</taxon>
        <taxon>Dothideomycetidae</taxon>
        <taxon>Dothideales</taxon>
        <taxon>Dothioraceae</taxon>
        <taxon>Neodothiora</taxon>
    </lineage>
</organism>
<accession>A0ABR3PD00</accession>
<name>A0ABR3PD00_9PEZI</name>
<evidence type="ECO:0000313" key="3">
    <source>
        <dbReference type="Proteomes" id="UP001562354"/>
    </source>
</evidence>
<evidence type="ECO:0000313" key="2">
    <source>
        <dbReference type="EMBL" id="KAL1304031.1"/>
    </source>
</evidence>
<proteinExistence type="predicted"/>
<feature type="compositionally biased region" description="Polar residues" evidence="1">
    <location>
        <begin position="148"/>
        <end position="164"/>
    </location>
</feature>
<gene>
    <name evidence="2" type="ORF">AAFC00_000469</name>
</gene>
<comment type="caution">
    <text evidence="2">The sequence shown here is derived from an EMBL/GenBank/DDBJ whole genome shotgun (WGS) entry which is preliminary data.</text>
</comment>
<protein>
    <submittedName>
        <fullName evidence="2">Uncharacterized protein</fullName>
    </submittedName>
</protein>
<dbReference type="GeneID" id="95974172"/>
<feature type="region of interest" description="Disordered" evidence="1">
    <location>
        <begin position="302"/>
        <end position="340"/>
    </location>
</feature>
<feature type="compositionally biased region" description="Low complexity" evidence="1">
    <location>
        <begin position="304"/>
        <end position="331"/>
    </location>
</feature>
<feature type="region of interest" description="Disordered" evidence="1">
    <location>
        <begin position="143"/>
        <end position="197"/>
    </location>
</feature>
<dbReference type="RefSeq" id="XP_069200306.1">
    <property type="nucleotide sequence ID" value="XM_069348559.1"/>
</dbReference>
<keyword evidence="3" id="KW-1185">Reference proteome</keyword>
<feature type="region of interest" description="Disordered" evidence="1">
    <location>
        <begin position="1"/>
        <end position="21"/>
    </location>
</feature>
<sequence length="380" mass="42710">MSNTPAYSTDATQSNCVASSSTDGAPLYQTPMYFPTQSYYPMHPFSFSSYEYDPSMTQCSTIWGPQEPPANATTSAASDDRILYALPPGMATSTNSLPYGLGISCPRSSSCSPPNMLDLQPAMPIQHDRRLLPLQSEDTHMWPHLVNGSYSPRSHQSQMSQTRDQAGAGSRRRRDEADASEASSPSKRRKRNSSDPKLMDESAKLLFRLRDTEMSWAEVTDIWSRRTGVPTTRDALQMRFKRLRIRWGASFNPPDEEALRKAREWYKDNEWLFISNKLSELSDIRDCPPLVCREKWQELEFRDQQGTSTKSSPTPQQPTTTPSSTPQHIPSSPLPTGLRTLQDPSRLLQAFVTTAPFYPTPSIAPYSEGFYSFTGPPLIE</sequence>
<reference evidence="2 3" key="1">
    <citation type="submission" date="2024-07" db="EMBL/GenBank/DDBJ databases">
        <title>Draft sequence of the Neodothiora populina.</title>
        <authorList>
            <person name="Drown D.D."/>
            <person name="Schuette U.S."/>
            <person name="Buechlein A.B."/>
            <person name="Rusch D.R."/>
            <person name="Winton L.W."/>
            <person name="Adams G.A."/>
        </authorList>
    </citation>
    <scope>NUCLEOTIDE SEQUENCE [LARGE SCALE GENOMIC DNA]</scope>
    <source>
        <strain evidence="2 3">CPC 39397</strain>
    </source>
</reference>
<evidence type="ECO:0000256" key="1">
    <source>
        <dbReference type="SAM" id="MobiDB-lite"/>
    </source>
</evidence>